<proteinExistence type="predicted"/>
<dbReference type="InterPro" id="IPR039422">
    <property type="entry name" value="MarR/SlyA-like"/>
</dbReference>
<comment type="caution">
    <text evidence="2">The sequence shown here is derived from an EMBL/GenBank/DDBJ whole genome shotgun (WGS) entry which is preliminary data.</text>
</comment>
<organism evidence="2 3">
    <name type="scientific">Umezawaea tangerina</name>
    <dbReference type="NCBI Taxonomy" id="84725"/>
    <lineage>
        <taxon>Bacteria</taxon>
        <taxon>Bacillati</taxon>
        <taxon>Actinomycetota</taxon>
        <taxon>Actinomycetes</taxon>
        <taxon>Pseudonocardiales</taxon>
        <taxon>Pseudonocardiaceae</taxon>
        <taxon>Umezawaea</taxon>
    </lineage>
</organism>
<name>A0A2T0SX04_9PSEU</name>
<dbReference type="SUPFAM" id="SSF46785">
    <property type="entry name" value="Winged helix' DNA-binding domain"/>
    <property type="match status" value="1"/>
</dbReference>
<dbReference type="PANTHER" id="PTHR33164:SF43">
    <property type="entry name" value="HTH-TYPE TRANSCRIPTIONAL REPRESSOR YETL"/>
    <property type="match status" value="1"/>
</dbReference>
<protein>
    <submittedName>
        <fullName evidence="2">DNA-binding MarR family transcriptional regulator</fullName>
    </submittedName>
</protein>
<dbReference type="PANTHER" id="PTHR33164">
    <property type="entry name" value="TRANSCRIPTIONAL REGULATOR, MARR FAMILY"/>
    <property type="match status" value="1"/>
</dbReference>
<dbReference type="GO" id="GO:0006950">
    <property type="term" value="P:response to stress"/>
    <property type="evidence" value="ECO:0007669"/>
    <property type="project" value="TreeGrafter"/>
</dbReference>
<dbReference type="InterPro" id="IPR036388">
    <property type="entry name" value="WH-like_DNA-bd_sf"/>
</dbReference>
<dbReference type="GO" id="GO:0003677">
    <property type="term" value="F:DNA binding"/>
    <property type="evidence" value="ECO:0007669"/>
    <property type="project" value="UniProtKB-KW"/>
</dbReference>
<reference evidence="2 3" key="1">
    <citation type="submission" date="2018-03" db="EMBL/GenBank/DDBJ databases">
        <title>Genomic Encyclopedia of Archaeal and Bacterial Type Strains, Phase II (KMG-II): from individual species to whole genera.</title>
        <authorList>
            <person name="Goeker M."/>
        </authorList>
    </citation>
    <scope>NUCLEOTIDE SEQUENCE [LARGE SCALE GENOMIC DNA]</scope>
    <source>
        <strain evidence="2 3">DSM 44720</strain>
    </source>
</reference>
<dbReference type="InterPro" id="IPR036390">
    <property type="entry name" value="WH_DNA-bd_sf"/>
</dbReference>
<dbReference type="PRINTS" id="PR00598">
    <property type="entry name" value="HTHMARR"/>
</dbReference>
<dbReference type="Gene3D" id="1.10.10.10">
    <property type="entry name" value="Winged helix-like DNA-binding domain superfamily/Winged helix DNA-binding domain"/>
    <property type="match status" value="1"/>
</dbReference>
<sequence length="151" mass="16374">MDLMADDSPPTRLRTMASWLMTQVAVGADRVVGERLATADTRRHHYRVLAALDESGPSSQAEVARNCGVHSSDVVAVVNDLVGKGLVDRSPDPADRRRNTITITAVGVGKLRELDALLADVQDELLAPLTTDERTELVRLLGLVLEHQGRS</sequence>
<dbReference type="OrthoDB" id="4826718at2"/>
<gene>
    <name evidence="2" type="ORF">CLV43_109167</name>
</gene>
<accession>A0A2T0SX04</accession>
<dbReference type="PROSITE" id="PS50995">
    <property type="entry name" value="HTH_MARR_2"/>
    <property type="match status" value="1"/>
</dbReference>
<dbReference type="AlphaFoldDB" id="A0A2T0SX04"/>
<evidence type="ECO:0000313" key="3">
    <source>
        <dbReference type="Proteomes" id="UP000239494"/>
    </source>
</evidence>
<feature type="domain" description="HTH marR-type" evidence="1">
    <location>
        <begin position="14"/>
        <end position="146"/>
    </location>
</feature>
<dbReference type="GO" id="GO:0003700">
    <property type="term" value="F:DNA-binding transcription factor activity"/>
    <property type="evidence" value="ECO:0007669"/>
    <property type="project" value="InterPro"/>
</dbReference>
<dbReference type="Pfam" id="PF12802">
    <property type="entry name" value="MarR_2"/>
    <property type="match status" value="1"/>
</dbReference>
<dbReference type="SMART" id="SM00347">
    <property type="entry name" value="HTH_MARR"/>
    <property type="match status" value="1"/>
</dbReference>
<dbReference type="Proteomes" id="UP000239494">
    <property type="component" value="Unassembled WGS sequence"/>
</dbReference>
<keyword evidence="2" id="KW-0238">DNA-binding</keyword>
<keyword evidence="3" id="KW-1185">Reference proteome</keyword>
<evidence type="ECO:0000313" key="2">
    <source>
        <dbReference type="EMBL" id="PRY37947.1"/>
    </source>
</evidence>
<evidence type="ECO:0000259" key="1">
    <source>
        <dbReference type="PROSITE" id="PS50995"/>
    </source>
</evidence>
<dbReference type="RefSeq" id="WP_106190908.1">
    <property type="nucleotide sequence ID" value="NZ_PVTF01000009.1"/>
</dbReference>
<dbReference type="InterPro" id="IPR000835">
    <property type="entry name" value="HTH_MarR-typ"/>
</dbReference>
<dbReference type="EMBL" id="PVTF01000009">
    <property type="protein sequence ID" value="PRY37947.1"/>
    <property type="molecule type" value="Genomic_DNA"/>
</dbReference>